<feature type="compositionally biased region" description="Basic and acidic residues" evidence="1">
    <location>
        <begin position="199"/>
        <end position="215"/>
    </location>
</feature>
<evidence type="ECO:0000256" key="1">
    <source>
        <dbReference type="SAM" id="MobiDB-lite"/>
    </source>
</evidence>
<dbReference type="OrthoDB" id="2570975at2759"/>
<feature type="region of interest" description="Disordered" evidence="1">
    <location>
        <begin position="1"/>
        <end position="81"/>
    </location>
</feature>
<feature type="region of interest" description="Disordered" evidence="1">
    <location>
        <begin position="155"/>
        <end position="243"/>
    </location>
</feature>
<feature type="compositionally biased region" description="Basic and acidic residues" evidence="1">
    <location>
        <begin position="20"/>
        <end position="42"/>
    </location>
</feature>
<evidence type="ECO:0000313" key="3">
    <source>
        <dbReference type="Proteomes" id="UP000230002"/>
    </source>
</evidence>
<dbReference type="AlphaFoldDB" id="A0A2G8SNF1"/>
<reference evidence="2 3" key="1">
    <citation type="journal article" date="2015" name="Sci. Rep.">
        <title>Chromosome-level genome map provides insights into diverse defense mechanisms in the medicinal fungus Ganoderma sinense.</title>
        <authorList>
            <person name="Zhu Y."/>
            <person name="Xu J."/>
            <person name="Sun C."/>
            <person name="Zhou S."/>
            <person name="Xu H."/>
            <person name="Nelson D.R."/>
            <person name="Qian J."/>
            <person name="Song J."/>
            <person name="Luo H."/>
            <person name="Xiang L."/>
            <person name="Li Y."/>
            <person name="Xu Z."/>
            <person name="Ji A."/>
            <person name="Wang L."/>
            <person name="Lu S."/>
            <person name="Hayward A."/>
            <person name="Sun W."/>
            <person name="Li X."/>
            <person name="Schwartz D.C."/>
            <person name="Wang Y."/>
            <person name="Chen S."/>
        </authorList>
    </citation>
    <scope>NUCLEOTIDE SEQUENCE [LARGE SCALE GENOMIC DNA]</scope>
    <source>
        <strain evidence="2 3">ZZ0214-1</strain>
    </source>
</reference>
<protein>
    <submittedName>
        <fullName evidence="2">Uncharacterized protein</fullName>
    </submittedName>
</protein>
<dbReference type="Proteomes" id="UP000230002">
    <property type="component" value="Unassembled WGS sequence"/>
</dbReference>
<accession>A0A2G8SNF1</accession>
<organism evidence="2 3">
    <name type="scientific">Ganoderma sinense ZZ0214-1</name>
    <dbReference type="NCBI Taxonomy" id="1077348"/>
    <lineage>
        <taxon>Eukaryota</taxon>
        <taxon>Fungi</taxon>
        <taxon>Dikarya</taxon>
        <taxon>Basidiomycota</taxon>
        <taxon>Agaricomycotina</taxon>
        <taxon>Agaricomycetes</taxon>
        <taxon>Polyporales</taxon>
        <taxon>Polyporaceae</taxon>
        <taxon>Ganoderma</taxon>
    </lineage>
</organism>
<dbReference type="EMBL" id="AYKW01000003">
    <property type="protein sequence ID" value="PIL35253.1"/>
    <property type="molecule type" value="Genomic_DNA"/>
</dbReference>
<name>A0A2G8SNF1_9APHY</name>
<evidence type="ECO:0000313" key="2">
    <source>
        <dbReference type="EMBL" id="PIL35253.1"/>
    </source>
</evidence>
<keyword evidence="3" id="KW-1185">Reference proteome</keyword>
<gene>
    <name evidence="2" type="ORF">GSI_01978</name>
</gene>
<feature type="compositionally biased region" description="Low complexity" evidence="1">
    <location>
        <begin position="164"/>
        <end position="188"/>
    </location>
</feature>
<sequence length="324" mass="35241">MPSNAGRFRHPHPAYLNGEEPPRAREGRGREAASVDRGEPGKRTRARKPRVPGAIESSENHESRGHALCPPWDRTQRREKSTELARALTGHLNAFSRPSLRFGDNGARSLGFLRAAAKGSMRAAEDPEFLYALFFTRRCGPAVFPDTDMDDVGVGADRVHGGVSSKPSSAPTEGSSSESSMSTSSSVSDVAWHRGRSRPPRERKEGLPGWKEKSAGGRHRGSLGPGEDEETGRAKADDYGGPPNFGLGGCTDILAVRELPHAHPVHRKSSAAADARCKVSPIPVHNLVLAMHCAKWFKLGFWDAWRAPEYMYTLSVAPSPRPDE</sequence>
<proteinExistence type="predicted"/>
<comment type="caution">
    <text evidence="2">The sequence shown here is derived from an EMBL/GenBank/DDBJ whole genome shotgun (WGS) entry which is preliminary data.</text>
</comment>